<evidence type="ECO:0000256" key="1">
    <source>
        <dbReference type="SAM" id="MobiDB-lite"/>
    </source>
</evidence>
<proteinExistence type="predicted"/>
<dbReference type="Proteomes" id="UP000250235">
    <property type="component" value="Unassembled WGS sequence"/>
</dbReference>
<name>A0A2Z7AJF1_9LAMI</name>
<sequence length="243" mass="26521">MDFGTLQNRPTSPTEPAQSHGNPSRMHTHAAHNNSPMIDLLQPPMAGSPSAGPPIGPASPSRPNHGSHHGLNGSVESLNKRHRASLAHAAVHGSWPDQGVEPPSSLLSKDLEYTKAYVRCDSGYDGYHETHLIVAVYSEHVPSHWAVKMRIRPPEFETSICDAKYHVSLHSWPPPLSSLSKSHRRRLHAPPPPPPLLRRKIVSGQFDEENPSVQISSGLLVQADEGVSNPVVDLIGVNYRNLP</sequence>
<dbReference type="EMBL" id="KV016704">
    <property type="protein sequence ID" value="KZV19344.1"/>
    <property type="molecule type" value="Genomic_DNA"/>
</dbReference>
<organism evidence="2 3">
    <name type="scientific">Dorcoceras hygrometricum</name>
    <dbReference type="NCBI Taxonomy" id="472368"/>
    <lineage>
        <taxon>Eukaryota</taxon>
        <taxon>Viridiplantae</taxon>
        <taxon>Streptophyta</taxon>
        <taxon>Embryophyta</taxon>
        <taxon>Tracheophyta</taxon>
        <taxon>Spermatophyta</taxon>
        <taxon>Magnoliopsida</taxon>
        <taxon>eudicotyledons</taxon>
        <taxon>Gunneridae</taxon>
        <taxon>Pentapetalae</taxon>
        <taxon>asterids</taxon>
        <taxon>lamiids</taxon>
        <taxon>Lamiales</taxon>
        <taxon>Gesneriaceae</taxon>
        <taxon>Didymocarpoideae</taxon>
        <taxon>Trichosporeae</taxon>
        <taxon>Loxocarpinae</taxon>
        <taxon>Dorcoceras</taxon>
    </lineage>
</organism>
<gene>
    <name evidence="2" type="ORF">F511_23118</name>
</gene>
<reference evidence="2 3" key="1">
    <citation type="journal article" date="2015" name="Proc. Natl. Acad. Sci. U.S.A.">
        <title>The resurrection genome of Boea hygrometrica: A blueprint for survival of dehydration.</title>
        <authorList>
            <person name="Xiao L."/>
            <person name="Yang G."/>
            <person name="Zhang L."/>
            <person name="Yang X."/>
            <person name="Zhao S."/>
            <person name="Ji Z."/>
            <person name="Zhou Q."/>
            <person name="Hu M."/>
            <person name="Wang Y."/>
            <person name="Chen M."/>
            <person name="Xu Y."/>
            <person name="Jin H."/>
            <person name="Xiao X."/>
            <person name="Hu G."/>
            <person name="Bao F."/>
            <person name="Hu Y."/>
            <person name="Wan P."/>
            <person name="Li L."/>
            <person name="Deng X."/>
            <person name="Kuang T."/>
            <person name="Xiang C."/>
            <person name="Zhu J.K."/>
            <person name="Oliver M.J."/>
            <person name="He Y."/>
        </authorList>
    </citation>
    <scope>NUCLEOTIDE SEQUENCE [LARGE SCALE GENOMIC DNA]</scope>
    <source>
        <strain evidence="3">cv. XS01</strain>
    </source>
</reference>
<dbReference type="AlphaFoldDB" id="A0A2Z7AJF1"/>
<feature type="compositionally biased region" description="Polar residues" evidence="1">
    <location>
        <begin position="1"/>
        <end position="22"/>
    </location>
</feature>
<accession>A0A2Z7AJF1</accession>
<feature type="region of interest" description="Disordered" evidence="1">
    <location>
        <begin position="1"/>
        <end position="105"/>
    </location>
</feature>
<evidence type="ECO:0000313" key="3">
    <source>
        <dbReference type="Proteomes" id="UP000250235"/>
    </source>
</evidence>
<evidence type="ECO:0000313" key="2">
    <source>
        <dbReference type="EMBL" id="KZV19344.1"/>
    </source>
</evidence>
<protein>
    <submittedName>
        <fullName evidence="2">Uncharacterized protein</fullName>
    </submittedName>
</protein>
<keyword evidence="3" id="KW-1185">Reference proteome</keyword>